<keyword evidence="4" id="KW-1185">Reference proteome</keyword>
<proteinExistence type="predicted"/>
<dbReference type="SUPFAM" id="SSF46955">
    <property type="entry name" value="Putative DNA-binding domain"/>
    <property type="match status" value="1"/>
</dbReference>
<sequence>MRVKEVADLVGISVRTLHHYHEIGLLVPETITDSGYRLYSDHNLEMLQQILFLES</sequence>
<dbReference type="STRING" id="698758.AXY_02500"/>
<dbReference type="EMBL" id="AP012050">
    <property type="protein sequence ID" value="BAM46382.1"/>
    <property type="molecule type" value="Genomic_DNA"/>
</dbReference>
<evidence type="ECO:0000259" key="2">
    <source>
        <dbReference type="PROSITE" id="PS50937"/>
    </source>
</evidence>
<dbReference type="CDD" id="cd01106">
    <property type="entry name" value="HTH_TipAL-Mta"/>
    <property type="match status" value="1"/>
</dbReference>
<dbReference type="eggNOG" id="COG0789">
    <property type="taxonomic scope" value="Bacteria"/>
</dbReference>
<gene>
    <name evidence="3" type="ordered locus">AXY_02500</name>
</gene>
<dbReference type="Proteomes" id="UP000006294">
    <property type="component" value="Chromosome"/>
</dbReference>
<dbReference type="InterPro" id="IPR000551">
    <property type="entry name" value="MerR-type_HTH_dom"/>
</dbReference>
<dbReference type="InterPro" id="IPR009061">
    <property type="entry name" value="DNA-bd_dom_put_sf"/>
</dbReference>
<evidence type="ECO:0000313" key="4">
    <source>
        <dbReference type="Proteomes" id="UP000006294"/>
    </source>
</evidence>
<dbReference type="Pfam" id="PF00376">
    <property type="entry name" value="MerR"/>
    <property type="match status" value="1"/>
</dbReference>
<dbReference type="GO" id="GO:0003677">
    <property type="term" value="F:DNA binding"/>
    <property type="evidence" value="ECO:0007669"/>
    <property type="project" value="UniProtKB-KW"/>
</dbReference>
<dbReference type="SMART" id="SM00422">
    <property type="entry name" value="HTH_MERR"/>
    <property type="match status" value="1"/>
</dbReference>
<dbReference type="Gene3D" id="1.10.1660.10">
    <property type="match status" value="1"/>
</dbReference>
<dbReference type="PANTHER" id="PTHR30204:SF90">
    <property type="entry name" value="HTH-TYPE TRANSCRIPTIONAL ACTIVATOR MTA"/>
    <property type="match status" value="1"/>
</dbReference>
<feature type="domain" description="HTH merR-type" evidence="2">
    <location>
        <begin position="1"/>
        <end position="55"/>
    </location>
</feature>
<dbReference type="PROSITE" id="PS50937">
    <property type="entry name" value="HTH_MERR_2"/>
    <property type="match status" value="1"/>
</dbReference>
<keyword evidence="1" id="KW-0238">DNA-binding</keyword>
<dbReference type="KEGG" id="axl:AXY_02500"/>
<dbReference type="PANTHER" id="PTHR30204">
    <property type="entry name" value="REDOX-CYCLING DRUG-SENSING TRANSCRIPTIONAL ACTIVATOR SOXR"/>
    <property type="match status" value="1"/>
</dbReference>
<dbReference type="HOGENOM" id="CLU_060077_10_3_9"/>
<reference evidence="3 4" key="1">
    <citation type="submission" date="2011-01" db="EMBL/GenBank/DDBJ databases">
        <title>Whole genome sequence of Amphibacillus xylinus NBRC 15112.</title>
        <authorList>
            <person name="Nakazawa H."/>
            <person name="Katano Y."/>
            <person name="Nakamura S."/>
            <person name="Sasagawa M."/>
            <person name="Fukada J."/>
            <person name="Arai T."/>
            <person name="Sasakura N."/>
            <person name="Mochizuki D."/>
            <person name="Hosoyama A."/>
            <person name="Harada K."/>
            <person name="Horikawa H."/>
            <person name="Kato Y."/>
            <person name="Harada T."/>
            <person name="Sasaki K."/>
            <person name="Sekiguchi M."/>
            <person name="Hodoyama M."/>
            <person name="Nishiko R."/>
            <person name="Narita H."/>
            <person name="Hanamaki A."/>
            <person name="Hata C."/>
            <person name="Konno Y."/>
            <person name="Niimura Y."/>
            <person name="Yamazaki S."/>
            <person name="Fujita N."/>
        </authorList>
    </citation>
    <scope>NUCLEOTIDE SEQUENCE [LARGE SCALE GENOMIC DNA]</scope>
    <source>
        <strain evidence="4">ATCC 51415 / DSM 6626 / JCM 7361 / LMG 17667 / NBRC 15112 / Ep01</strain>
    </source>
</reference>
<name>K0IZI7_AMPXN</name>
<protein>
    <submittedName>
        <fullName evidence="3">MerR family transcriptional regulator</fullName>
    </submittedName>
</protein>
<evidence type="ECO:0000256" key="1">
    <source>
        <dbReference type="ARBA" id="ARBA00023125"/>
    </source>
</evidence>
<dbReference type="InterPro" id="IPR047057">
    <property type="entry name" value="MerR_fam"/>
</dbReference>
<organism evidence="3 4">
    <name type="scientific">Amphibacillus xylanus (strain ATCC 51415 / DSM 6626 / JCM 7361 / LMG 17667 / NBRC 15112 / Ep01)</name>
    <dbReference type="NCBI Taxonomy" id="698758"/>
    <lineage>
        <taxon>Bacteria</taxon>
        <taxon>Bacillati</taxon>
        <taxon>Bacillota</taxon>
        <taxon>Bacilli</taxon>
        <taxon>Bacillales</taxon>
        <taxon>Bacillaceae</taxon>
        <taxon>Amphibacillus</taxon>
    </lineage>
</organism>
<dbReference type="AlphaFoldDB" id="K0IZI7"/>
<accession>K0IZI7</accession>
<dbReference type="GO" id="GO:0003700">
    <property type="term" value="F:DNA-binding transcription factor activity"/>
    <property type="evidence" value="ECO:0007669"/>
    <property type="project" value="InterPro"/>
</dbReference>
<evidence type="ECO:0000313" key="3">
    <source>
        <dbReference type="EMBL" id="BAM46382.1"/>
    </source>
</evidence>